<dbReference type="Proteomes" id="UP001218218">
    <property type="component" value="Unassembled WGS sequence"/>
</dbReference>
<gene>
    <name evidence="1" type="ORF">DFH08DRAFT_1078488</name>
</gene>
<dbReference type="EMBL" id="JARIHO010000013">
    <property type="protein sequence ID" value="KAJ7351514.1"/>
    <property type="molecule type" value="Genomic_DNA"/>
</dbReference>
<protein>
    <submittedName>
        <fullName evidence="1">Uncharacterized protein</fullName>
    </submittedName>
</protein>
<accession>A0AAD7EUY5</accession>
<dbReference type="AlphaFoldDB" id="A0AAD7EUY5"/>
<organism evidence="1 2">
    <name type="scientific">Mycena albidolilacea</name>
    <dbReference type="NCBI Taxonomy" id="1033008"/>
    <lineage>
        <taxon>Eukaryota</taxon>
        <taxon>Fungi</taxon>
        <taxon>Dikarya</taxon>
        <taxon>Basidiomycota</taxon>
        <taxon>Agaricomycotina</taxon>
        <taxon>Agaricomycetes</taxon>
        <taxon>Agaricomycetidae</taxon>
        <taxon>Agaricales</taxon>
        <taxon>Marasmiineae</taxon>
        <taxon>Mycenaceae</taxon>
        <taxon>Mycena</taxon>
    </lineage>
</organism>
<proteinExistence type="predicted"/>
<name>A0AAD7EUY5_9AGAR</name>
<keyword evidence="2" id="KW-1185">Reference proteome</keyword>
<sequence>MSGSGATYDDEELKYLYRLLKNLSDVIPEGNAHDFTNYVPDPQKTKDFGKFRANTHPHLFPDSSTILGPYRSNLRASTSGAPSPPTPMPQPVVLHASVSRAAWSMTCTYSAIPSHRWLAYTPLSSFQCPPICARVRLVSIRNQHTLAHDSRKVAFL</sequence>
<reference evidence="1" key="1">
    <citation type="submission" date="2023-03" db="EMBL/GenBank/DDBJ databases">
        <title>Massive genome expansion in bonnet fungi (Mycena s.s.) driven by repeated elements and novel gene families across ecological guilds.</title>
        <authorList>
            <consortium name="Lawrence Berkeley National Laboratory"/>
            <person name="Harder C.B."/>
            <person name="Miyauchi S."/>
            <person name="Viragh M."/>
            <person name="Kuo A."/>
            <person name="Thoen E."/>
            <person name="Andreopoulos B."/>
            <person name="Lu D."/>
            <person name="Skrede I."/>
            <person name="Drula E."/>
            <person name="Henrissat B."/>
            <person name="Morin E."/>
            <person name="Kohler A."/>
            <person name="Barry K."/>
            <person name="LaButti K."/>
            <person name="Morin E."/>
            <person name="Salamov A."/>
            <person name="Lipzen A."/>
            <person name="Mereny Z."/>
            <person name="Hegedus B."/>
            <person name="Baldrian P."/>
            <person name="Stursova M."/>
            <person name="Weitz H."/>
            <person name="Taylor A."/>
            <person name="Grigoriev I.V."/>
            <person name="Nagy L.G."/>
            <person name="Martin F."/>
            <person name="Kauserud H."/>
        </authorList>
    </citation>
    <scope>NUCLEOTIDE SEQUENCE</scope>
    <source>
        <strain evidence="1">CBHHK002</strain>
    </source>
</reference>
<evidence type="ECO:0000313" key="2">
    <source>
        <dbReference type="Proteomes" id="UP001218218"/>
    </source>
</evidence>
<comment type="caution">
    <text evidence="1">The sequence shown here is derived from an EMBL/GenBank/DDBJ whole genome shotgun (WGS) entry which is preliminary data.</text>
</comment>
<evidence type="ECO:0000313" key="1">
    <source>
        <dbReference type="EMBL" id="KAJ7351514.1"/>
    </source>
</evidence>